<dbReference type="SUPFAM" id="SSF81901">
    <property type="entry name" value="HCP-like"/>
    <property type="match status" value="1"/>
</dbReference>
<feature type="signal peptide" evidence="4">
    <location>
        <begin position="1"/>
        <end position="21"/>
    </location>
</feature>
<dbReference type="PANTHER" id="PTHR45586">
    <property type="entry name" value="TPR REPEAT-CONTAINING PROTEIN PA4667"/>
    <property type="match status" value="1"/>
</dbReference>
<dbReference type="InterPro" id="IPR011990">
    <property type="entry name" value="TPR-like_helical_dom_sf"/>
</dbReference>
<keyword evidence="1" id="KW-0677">Repeat</keyword>
<evidence type="ECO:0000313" key="5">
    <source>
        <dbReference type="EMBL" id="MDT0608069.1"/>
    </source>
</evidence>
<evidence type="ECO:0000256" key="1">
    <source>
        <dbReference type="ARBA" id="ARBA00022737"/>
    </source>
</evidence>
<proteinExistence type="predicted"/>
<evidence type="ECO:0000256" key="2">
    <source>
        <dbReference type="ARBA" id="ARBA00022803"/>
    </source>
</evidence>
<dbReference type="Pfam" id="PF12895">
    <property type="entry name" value="ANAPC3"/>
    <property type="match status" value="1"/>
</dbReference>
<dbReference type="InterPro" id="IPR051012">
    <property type="entry name" value="CellSynth/LPSAsmb/PSIAsmb"/>
</dbReference>
<dbReference type="Proteomes" id="UP001255246">
    <property type="component" value="Unassembled WGS sequence"/>
</dbReference>
<gene>
    <name evidence="5" type="ORF">RM706_13560</name>
</gene>
<feature type="repeat" description="TPR" evidence="3">
    <location>
        <begin position="501"/>
        <end position="534"/>
    </location>
</feature>
<dbReference type="Pfam" id="PF13174">
    <property type="entry name" value="TPR_6"/>
    <property type="match status" value="1"/>
</dbReference>
<dbReference type="RefSeq" id="WP_311352451.1">
    <property type="nucleotide sequence ID" value="NZ_JAVRHR010000003.1"/>
</dbReference>
<dbReference type="SMART" id="SM00028">
    <property type="entry name" value="TPR"/>
    <property type="match status" value="11"/>
</dbReference>
<dbReference type="Gene3D" id="1.25.40.10">
    <property type="entry name" value="Tetratricopeptide repeat domain"/>
    <property type="match status" value="7"/>
</dbReference>
<dbReference type="InterPro" id="IPR019734">
    <property type="entry name" value="TPR_rpt"/>
</dbReference>
<comment type="caution">
    <text evidence="5">The sequence shown here is derived from an EMBL/GenBank/DDBJ whole genome shotgun (WGS) entry which is preliminary data.</text>
</comment>
<dbReference type="PROSITE" id="PS50005">
    <property type="entry name" value="TPR"/>
    <property type="match status" value="3"/>
</dbReference>
<dbReference type="EMBL" id="JAVRHR010000003">
    <property type="protein sequence ID" value="MDT0608069.1"/>
    <property type="molecule type" value="Genomic_DNA"/>
</dbReference>
<evidence type="ECO:0000313" key="6">
    <source>
        <dbReference type="Proteomes" id="UP001255246"/>
    </source>
</evidence>
<feature type="repeat" description="TPR" evidence="3">
    <location>
        <begin position="539"/>
        <end position="572"/>
    </location>
</feature>
<dbReference type="PANTHER" id="PTHR45586:SF1">
    <property type="entry name" value="LIPOPOLYSACCHARIDE ASSEMBLY PROTEIN B"/>
    <property type="match status" value="1"/>
</dbReference>
<evidence type="ECO:0000256" key="4">
    <source>
        <dbReference type="SAM" id="SignalP"/>
    </source>
</evidence>
<feature type="chain" id="PRO_5047140306" evidence="4">
    <location>
        <begin position="22"/>
        <end position="1007"/>
    </location>
</feature>
<evidence type="ECO:0000256" key="3">
    <source>
        <dbReference type="PROSITE-ProRule" id="PRU00339"/>
    </source>
</evidence>
<feature type="repeat" description="TPR" evidence="3">
    <location>
        <begin position="314"/>
        <end position="347"/>
    </location>
</feature>
<sequence>MNRTTSVFSILLLGFIFVSSAQETQIYSHDQKQFQDALALYNNQQYQAAQALFEKVKTTTTDYETEANSVYYAANAAVRLNQRGADKLMENFVERYPTSTKRNSAFIDVADYYFETGKYPYALKWYKKVDQGVMSRRDKERFNFNSGYAYYATNNANEAERYLNKVLDSEKYGAQAKYYMGYIAYEQDDYERANERFDEITDPKVLEEKLSYYQADLNFKLGNFEKAIEMAEKQLPKSDRREVSELNKIIGESYFNLERYDQAIPYLKQYKGKRGRWSNTDFYLLGYSYYKQGDFESAIGQFNRIIGGTNSVAQSAYYHLAECYLKLDKKSEALNAFRNASQMTFSEEIEKDALLNYARLSYEIGNAYEPVPQVIGSYLEKYPKDERQGELQTLLVDSYITSKNFEGAMALLEKNSGYASKETYQKVAFYRGVELFIDGSYESALERFSKSLKNPENDSFEARAQYWKAESAYRLNRFDDALNDFKEFEGDSYSKNIEEAAQLHYNLGYSYFKLKDYGNAIAYFKKVTDQNEDSQGQKTDAFMRLGDSYFVTSNYRLAISAYNTASKVNGPERDYATFQKALCNGFLGDNVTKTDELERFVDRFPKSSLRDDALFELGNTYIKGNNESLGLRTYDQLISKFPLSKFAPRAMLRQGLVHYNAERNEQSLTKLKGVVRDYSNTQEAKQAVATAKLVYVDMGRVSEYAAWARNLDFVEVTDAELDEASFEAADRKYAEGKTDSAIRSFEDYLKQFPNGLHSNQANFTLAQLYFSKGDKVKALPHYVAVADSGTSEYTEQALTRVCEIYVAKQDYQNAVPFLERLENTAEIPQNRTFAQSNLMKGYYEQNDYQRTISYAEKVLAVPNIDDRIKSDAQIMIARSAIETGNEHLAETAFSEVKKIASGEVAAEAWYYDAYFKNKKNEHGASNVSVQKLVKDYSGYKEWGGKGLVLMAKNFYALDDAFQATYILESVIENFSEFEDIVAEAKGELSLIKTRQAEINSSVNPNGN</sequence>
<dbReference type="SUPFAM" id="SSF48452">
    <property type="entry name" value="TPR-like"/>
    <property type="match status" value="4"/>
</dbReference>
<protein>
    <submittedName>
        <fullName evidence="5">Tetratricopeptide repeat protein</fullName>
    </submittedName>
</protein>
<keyword evidence="6" id="KW-1185">Reference proteome</keyword>
<name>A0ABU3ADK5_9FLAO</name>
<keyword evidence="2 3" id="KW-0802">TPR repeat</keyword>
<accession>A0ABU3ADK5</accession>
<keyword evidence="4" id="KW-0732">Signal</keyword>
<dbReference type="Pfam" id="PF13432">
    <property type="entry name" value="TPR_16"/>
    <property type="match status" value="3"/>
</dbReference>
<organism evidence="5 6">
    <name type="scientific">Croceitalea rosinachiae</name>
    <dbReference type="NCBI Taxonomy" id="3075596"/>
    <lineage>
        <taxon>Bacteria</taxon>
        <taxon>Pseudomonadati</taxon>
        <taxon>Bacteroidota</taxon>
        <taxon>Flavobacteriia</taxon>
        <taxon>Flavobacteriales</taxon>
        <taxon>Flavobacteriaceae</taxon>
        <taxon>Croceitalea</taxon>
    </lineage>
</organism>
<reference evidence="5 6" key="1">
    <citation type="submission" date="2023-09" db="EMBL/GenBank/DDBJ databases">
        <authorList>
            <person name="Rey-Velasco X."/>
        </authorList>
    </citation>
    <scope>NUCLEOTIDE SEQUENCE [LARGE SCALE GENOMIC DNA]</scope>
    <source>
        <strain evidence="5 6">F388</strain>
    </source>
</reference>